<evidence type="ECO:0000313" key="2">
    <source>
        <dbReference type="EMBL" id="CAD5123601.1"/>
    </source>
</evidence>
<proteinExistence type="predicted"/>
<evidence type="ECO:0000313" key="3">
    <source>
        <dbReference type="Proteomes" id="UP000549394"/>
    </source>
</evidence>
<keyword evidence="3" id="KW-1185">Reference proteome</keyword>
<dbReference type="AlphaFoldDB" id="A0A7I8W8E1"/>
<name>A0A7I8W8E1_9ANNE</name>
<dbReference type="OrthoDB" id="744564at2759"/>
<protein>
    <submittedName>
        <fullName evidence="2">DgyrCDS11931</fullName>
    </submittedName>
</protein>
<dbReference type="EMBL" id="CAJFCJ010000019">
    <property type="protein sequence ID" value="CAD5123601.1"/>
    <property type="molecule type" value="Genomic_DNA"/>
</dbReference>
<sequence length="331" mass="37496">MKSDTFREDFQELLPAFLSSDTCLEMFHYLLDLPCVAAAVETREKLQANNDSVLETLVDFITRNESGSTDTVDKLKQLHGALKLSNTSYSVVSCSKNVAPLLERFFSQVYEEDDIDILKKLCPSIIERSLSLYDVEGYREEIEIVLGKYFLKFLQLHPDIIGEMQYEMSIFLSCLPGIMSAPTLASNLVWCVGEFLSSEISTKCTIETTTSMYESFEALAYEVSKNLADNDESYSKFLSCLMSALCKLSSRNQQLTARVLICLSKLANQQTTNDKMKGNIKKIIVDRANELSAILKIPNFASVLFNRRLSEKGKRNITVVETTARFLRQEY</sequence>
<comment type="caution">
    <text evidence="2">The sequence shown here is derived from an EMBL/GenBank/DDBJ whole genome shotgun (WGS) entry which is preliminary data.</text>
</comment>
<reference evidence="2 3" key="1">
    <citation type="submission" date="2020-08" db="EMBL/GenBank/DDBJ databases">
        <authorList>
            <person name="Hejnol A."/>
        </authorList>
    </citation>
    <scope>NUCLEOTIDE SEQUENCE [LARGE SCALE GENOMIC DNA]</scope>
</reference>
<organism evidence="2 3">
    <name type="scientific">Dimorphilus gyrociliatus</name>
    <dbReference type="NCBI Taxonomy" id="2664684"/>
    <lineage>
        <taxon>Eukaryota</taxon>
        <taxon>Metazoa</taxon>
        <taxon>Spiralia</taxon>
        <taxon>Lophotrochozoa</taxon>
        <taxon>Annelida</taxon>
        <taxon>Polychaeta</taxon>
        <taxon>Polychaeta incertae sedis</taxon>
        <taxon>Dinophilidae</taxon>
        <taxon>Dimorphilus</taxon>
    </lineage>
</organism>
<dbReference type="PANTHER" id="PTHR46488">
    <property type="entry name" value="AP-5 COMPLEX SUBUNIT ZETA-1"/>
    <property type="match status" value="1"/>
</dbReference>
<dbReference type="PANTHER" id="PTHR46488:SF1">
    <property type="entry name" value="AP-5 COMPLEX SUBUNIT ZETA-1"/>
    <property type="match status" value="1"/>
</dbReference>
<feature type="domain" description="AP-5 complex subunit zeta-1 C-terminal TPR" evidence="1">
    <location>
        <begin position="9"/>
        <end position="306"/>
    </location>
</feature>
<gene>
    <name evidence="2" type="ORF">DGYR_LOCUS11266</name>
</gene>
<evidence type="ECO:0000259" key="1">
    <source>
        <dbReference type="Pfam" id="PF25154"/>
    </source>
</evidence>
<dbReference type="InterPro" id="IPR028222">
    <property type="entry name" value="AP5Z1"/>
</dbReference>
<dbReference type="Proteomes" id="UP000549394">
    <property type="component" value="Unassembled WGS sequence"/>
</dbReference>
<accession>A0A7I8W8E1</accession>
<dbReference type="GO" id="GO:0044599">
    <property type="term" value="C:AP-5 adaptor complex"/>
    <property type="evidence" value="ECO:0007669"/>
    <property type="project" value="InterPro"/>
</dbReference>
<dbReference type="Pfam" id="PF25154">
    <property type="entry name" value="TPR_AP5Z1_C"/>
    <property type="match status" value="1"/>
</dbReference>
<dbReference type="InterPro" id="IPR056856">
    <property type="entry name" value="TPR_AP5Z1_C"/>
</dbReference>